<dbReference type="Gene3D" id="3.40.50.150">
    <property type="entry name" value="Vaccinia Virus protein VP39"/>
    <property type="match status" value="1"/>
</dbReference>
<dbReference type="EC" id="2.1.1.72" evidence="2"/>
<comment type="similarity">
    <text evidence="1">Belongs to the N(4)/N(6)-methyltransferase family.</text>
</comment>
<protein>
    <recommendedName>
        <fullName evidence="2">site-specific DNA-methyltransferase (adenine-specific)</fullName>
        <ecNumber evidence="2">2.1.1.72</ecNumber>
    </recommendedName>
</protein>
<comment type="catalytic activity">
    <reaction evidence="6">
        <text>a 2'-deoxyadenosine in DNA + S-adenosyl-L-methionine = an N(6)-methyl-2'-deoxyadenosine in DNA + S-adenosyl-L-homocysteine + H(+)</text>
        <dbReference type="Rhea" id="RHEA:15197"/>
        <dbReference type="Rhea" id="RHEA-COMP:12418"/>
        <dbReference type="Rhea" id="RHEA-COMP:12419"/>
        <dbReference type="ChEBI" id="CHEBI:15378"/>
        <dbReference type="ChEBI" id="CHEBI:57856"/>
        <dbReference type="ChEBI" id="CHEBI:59789"/>
        <dbReference type="ChEBI" id="CHEBI:90615"/>
        <dbReference type="ChEBI" id="CHEBI:90616"/>
        <dbReference type="EC" id="2.1.1.72"/>
    </reaction>
</comment>
<dbReference type="InterPro" id="IPR002052">
    <property type="entry name" value="DNA_methylase_N6_adenine_CS"/>
</dbReference>
<evidence type="ECO:0000256" key="5">
    <source>
        <dbReference type="ARBA" id="ARBA00022691"/>
    </source>
</evidence>
<dbReference type="InterPro" id="IPR050953">
    <property type="entry name" value="N4_N6_ade-DNA_methylase"/>
</dbReference>
<dbReference type="PROSITE" id="PS00092">
    <property type="entry name" value="N6_MTASE"/>
    <property type="match status" value="1"/>
</dbReference>
<proteinExistence type="inferred from homology"/>
<keyword evidence="4" id="KW-0808">Transferase</keyword>
<dbReference type="GO" id="GO:0006304">
    <property type="term" value="P:DNA modification"/>
    <property type="evidence" value="ECO:0007669"/>
    <property type="project" value="InterPro"/>
</dbReference>
<gene>
    <name evidence="9" type="ORF">DSM107014_03455</name>
</gene>
<evidence type="ECO:0000313" key="10">
    <source>
        <dbReference type="Proteomes" id="UP000767446"/>
    </source>
</evidence>
<dbReference type="CDD" id="cd02440">
    <property type="entry name" value="AdoMet_MTases"/>
    <property type="match status" value="1"/>
</dbReference>
<dbReference type="EMBL" id="JADQBC010000016">
    <property type="protein sequence ID" value="MBR8826955.1"/>
    <property type="molecule type" value="Genomic_DNA"/>
</dbReference>
<dbReference type="Proteomes" id="UP000767446">
    <property type="component" value="Unassembled WGS sequence"/>
</dbReference>
<evidence type="ECO:0000259" key="7">
    <source>
        <dbReference type="Pfam" id="PF07669"/>
    </source>
</evidence>
<dbReference type="PANTHER" id="PTHR33841">
    <property type="entry name" value="DNA METHYLTRANSFERASE YEEA-RELATED"/>
    <property type="match status" value="1"/>
</dbReference>
<dbReference type="GO" id="GO:0032259">
    <property type="term" value="P:methylation"/>
    <property type="evidence" value="ECO:0007669"/>
    <property type="project" value="UniProtKB-KW"/>
</dbReference>
<dbReference type="InterPro" id="IPR029063">
    <property type="entry name" value="SAM-dependent_MTases_sf"/>
</dbReference>
<evidence type="ECO:0000256" key="3">
    <source>
        <dbReference type="ARBA" id="ARBA00022603"/>
    </source>
</evidence>
<keyword evidence="3 9" id="KW-0489">Methyltransferase</keyword>
<evidence type="ECO:0000256" key="2">
    <source>
        <dbReference type="ARBA" id="ARBA00011900"/>
    </source>
</evidence>
<feature type="domain" description="Type II methyltransferase M.TaqI-like" evidence="7">
    <location>
        <begin position="65"/>
        <end position="203"/>
    </location>
</feature>
<keyword evidence="5" id="KW-0949">S-adenosyl-L-methionine</keyword>
<dbReference type="AlphaFoldDB" id="A0A941GP26"/>
<dbReference type="GO" id="GO:0009007">
    <property type="term" value="F:site-specific DNA-methyltransferase (adenine-specific) activity"/>
    <property type="evidence" value="ECO:0007669"/>
    <property type="project" value="UniProtKB-EC"/>
</dbReference>
<evidence type="ECO:0000313" key="9">
    <source>
        <dbReference type="EMBL" id="MBR8826955.1"/>
    </source>
</evidence>
<dbReference type="PANTHER" id="PTHR33841:SF5">
    <property type="entry name" value="DNA METHYLASE (MODIFICATION METHYLASE) (METHYLTRANSFERASE)-RELATED"/>
    <property type="match status" value="1"/>
</dbReference>
<dbReference type="InterPro" id="IPR011639">
    <property type="entry name" value="MethylTrfase_TaqI-like_dom"/>
</dbReference>
<sequence>MILEKEYIEKISLSHRKKFAQFFTPEPIAQIMVNWLLGNKELASLLEPAFGLGIFSRLFLNIKKDIKIQSFDIDPVIFTMAKQNFNGFSNVNLFLEDYLFSDWNNHYNVIICNPPYLKFHDYENKRTVDEIKSRLKINLSGLTNIYTLFLLKSVYQLKENGRIAYLVPSEFLNSDYGKYVKEYLLKSNTLRHIIIFDFKENIFSEVSTTSAILLLAKDNNYKKVHFSLIENVQQLHKISTLISGYPHVNGEFTINREDLNSNIKWRTYYQKQTSKEYHNLIPFNYVAKVVRGIATGANDYFIFNKSRAREYQIRENYLLPCITKSKDINKPFFTKEDFQELSKKNADIYLFNAGKNPRDQKILNYINYGELSGVNKKYLTSKRNPWYSLENRTPSPIWVGVFNRTGLKFIRNEAGISNLTTFHCIYIVENLLHKIETDLLFAYLLTDVAKQIFNDNRREYGDGLKKFEPNDLNNALMLDLSKLKEEKKREILDLFAEYRKSVINNNENIFLVDTIDKIFKSEYKI</sequence>
<accession>A0A941GP26</accession>
<dbReference type="Pfam" id="PF07669">
    <property type="entry name" value="Eco57I"/>
    <property type="match status" value="1"/>
</dbReference>
<comment type="caution">
    <text evidence="9">The sequence shown here is derived from an EMBL/GenBank/DDBJ whole genome shotgun (WGS) entry which is preliminary data.</text>
</comment>
<dbReference type="GO" id="GO:0003676">
    <property type="term" value="F:nucleic acid binding"/>
    <property type="evidence" value="ECO:0007669"/>
    <property type="project" value="InterPro"/>
</dbReference>
<organism evidence="9 10">
    <name type="scientific">Gomphosphaeria aponina SAG 52.96 = DSM 107014</name>
    <dbReference type="NCBI Taxonomy" id="1521640"/>
    <lineage>
        <taxon>Bacteria</taxon>
        <taxon>Bacillati</taxon>
        <taxon>Cyanobacteriota</taxon>
        <taxon>Cyanophyceae</taxon>
        <taxon>Oscillatoriophycideae</taxon>
        <taxon>Chroococcales</taxon>
        <taxon>Gomphosphaeriaceae</taxon>
        <taxon>Gomphosphaeria</taxon>
    </lineage>
</organism>
<dbReference type="Pfam" id="PF22837">
    <property type="entry name" value="M_Eco57I_C"/>
    <property type="match status" value="1"/>
</dbReference>
<dbReference type="PRINTS" id="PR00507">
    <property type="entry name" value="N12N6MTFRASE"/>
</dbReference>
<name>A0A941GP26_9CHRO</name>
<dbReference type="InterPro" id="IPR054520">
    <property type="entry name" value="M_Eco57I_C"/>
</dbReference>
<evidence type="ECO:0000256" key="4">
    <source>
        <dbReference type="ARBA" id="ARBA00022679"/>
    </source>
</evidence>
<dbReference type="SUPFAM" id="SSF53335">
    <property type="entry name" value="S-adenosyl-L-methionine-dependent methyltransferases"/>
    <property type="match status" value="1"/>
</dbReference>
<reference evidence="9" key="1">
    <citation type="submission" date="2021-02" db="EMBL/GenBank/DDBJ databases">
        <title>Metagenome analyses of Stigonema ocellatum DSM 106950, Chlorogloea purpurea SAG 13.99 and Gomphosphaeria aponina DSM 107014.</title>
        <authorList>
            <person name="Marter P."/>
            <person name="Huang S."/>
        </authorList>
    </citation>
    <scope>NUCLEOTIDE SEQUENCE</scope>
    <source>
        <strain evidence="9">JP213</strain>
    </source>
</reference>
<evidence type="ECO:0000256" key="1">
    <source>
        <dbReference type="ARBA" id="ARBA00006594"/>
    </source>
</evidence>
<feature type="domain" description="Type II methyltransferase M.Eco57I C-terminal" evidence="8">
    <location>
        <begin position="277"/>
        <end position="493"/>
    </location>
</feature>
<evidence type="ECO:0000256" key="6">
    <source>
        <dbReference type="ARBA" id="ARBA00047942"/>
    </source>
</evidence>
<evidence type="ECO:0000259" key="8">
    <source>
        <dbReference type="Pfam" id="PF22837"/>
    </source>
</evidence>